<proteinExistence type="predicted"/>
<comment type="caution">
    <text evidence="1">The sequence shown here is derived from an EMBL/GenBank/DDBJ whole genome shotgun (WGS) entry which is preliminary data.</text>
</comment>
<dbReference type="AlphaFoldDB" id="A0A8J3YV34"/>
<name>A0A8J3YV34_9ACTN</name>
<accession>A0A8J3YV34</accession>
<dbReference type="EMBL" id="BOPF01000088">
    <property type="protein sequence ID" value="GIJ52459.1"/>
    <property type="molecule type" value="Genomic_DNA"/>
</dbReference>
<keyword evidence="2" id="KW-1185">Reference proteome</keyword>
<evidence type="ECO:0000313" key="2">
    <source>
        <dbReference type="Proteomes" id="UP000619260"/>
    </source>
</evidence>
<reference evidence="1" key="1">
    <citation type="submission" date="2021-01" db="EMBL/GenBank/DDBJ databases">
        <title>Whole genome shotgun sequence of Virgisporangium aliadipatigenens NBRC 105644.</title>
        <authorList>
            <person name="Komaki H."/>
            <person name="Tamura T."/>
        </authorList>
    </citation>
    <scope>NUCLEOTIDE SEQUENCE</scope>
    <source>
        <strain evidence="1">NBRC 105644</strain>
    </source>
</reference>
<organism evidence="1 2">
    <name type="scientific">Virgisporangium aliadipatigenens</name>
    <dbReference type="NCBI Taxonomy" id="741659"/>
    <lineage>
        <taxon>Bacteria</taxon>
        <taxon>Bacillati</taxon>
        <taxon>Actinomycetota</taxon>
        <taxon>Actinomycetes</taxon>
        <taxon>Micromonosporales</taxon>
        <taxon>Micromonosporaceae</taxon>
        <taxon>Virgisporangium</taxon>
    </lineage>
</organism>
<sequence length="72" mass="8466">MELLEKWWNGSWGRLARRDVLLRVGAIWEVEVREGGADGHSRVWRFPTEEEARAFAQQCMTPSGKWRDLHDV</sequence>
<dbReference type="Proteomes" id="UP000619260">
    <property type="component" value="Unassembled WGS sequence"/>
</dbReference>
<protein>
    <submittedName>
        <fullName evidence="1">Uncharacterized protein</fullName>
    </submittedName>
</protein>
<evidence type="ECO:0000313" key="1">
    <source>
        <dbReference type="EMBL" id="GIJ52459.1"/>
    </source>
</evidence>
<gene>
    <name evidence="1" type="ORF">Val02_93450</name>
</gene>
<dbReference type="RefSeq" id="WP_203905859.1">
    <property type="nucleotide sequence ID" value="NZ_BOPF01000088.1"/>
</dbReference>